<dbReference type="InterPro" id="IPR036396">
    <property type="entry name" value="Cyt_P450_sf"/>
</dbReference>
<comment type="caution">
    <text evidence="5">The sequence shown here is derived from an EMBL/GenBank/DDBJ whole genome shotgun (WGS) entry which is preliminary data.</text>
</comment>
<dbReference type="GO" id="GO:0008395">
    <property type="term" value="F:steroid hydroxylase activity"/>
    <property type="evidence" value="ECO:0007669"/>
    <property type="project" value="TreeGrafter"/>
</dbReference>
<dbReference type="Proteomes" id="UP000288716">
    <property type="component" value="Unassembled WGS sequence"/>
</dbReference>
<reference evidence="5 6" key="1">
    <citation type="journal article" date="2018" name="Gigascience">
        <title>Genomes of trombidid mites reveal novel predicted allergens and laterally-transferred genes associated with secondary metabolism.</title>
        <authorList>
            <person name="Dong X."/>
            <person name="Chaisiri K."/>
            <person name="Xia D."/>
            <person name="Armstrong S.D."/>
            <person name="Fang Y."/>
            <person name="Donnelly M.J."/>
            <person name="Kadowaki T."/>
            <person name="McGarry J.W."/>
            <person name="Darby A.C."/>
            <person name="Makepeace B.L."/>
        </authorList>
    </citation>
    <scope>NUCLEOTIDE SEQUENCE [LARGE SCALE GENOMIC DNA]</scope>
    <source>
        <strain evidence="5">UoL-UT</strain>
    </source>
</reference>
<proteinExistence type="inferred from homology"/>
<dbReference type="PRINTS" id="PR00463">
    <property type="entry name" value="EP450I"/>
</dbReference>
<dbReference type="OrthoDB" id="6507093at2759"/>
<dbReference type="Pfam" id="PF00067">
    <property type="entry name" value="p450"/>
    <property type="match status" value="2"/>
</dbReference>
<dbReference type="PANTHER" id="PTHR24300">
    <property type="entry name" value="CYTOCHROME P450 508A4-RELATED"/>
    <property type="match status" value="1"/>
</dbReference>
<keyword evidence="3" id="KW-0408">Iron</keyword>
<dbReference type="InterPro" id="IPR001128">
    <property type="entry name" value="Cyt_P450"/>
</dbReference>
<dbReference type="InterPro" id="IPR002401">
    <property type="entry name" value="Cyt_P450_E_grp-I"/>
</dbReference>
<dbReference type="STRING" id="299467.A0A443SEP1"/>
<comment type="similarity">
    <text evidence="1">Belongs to the cytochrome P450 family.</text>
</comment>
<evidence type="ECO:0000256" key="1">
    <source>
        <dbReference type="ARBA" id="ARBA00010617"/>
    </source>
</evidence>
<evidence type="ECO:0000313" key="6">
    <source>
        <dbReference type="Proteomes" id="UP000288716"/>
    </source>
</evidence>
<dbReference type="VEuPathDB" id="VectorBase:LDEU006054"/>
<gene>
    <name evidence="5" type="ORF">B4U80_13021</name>
</gene>
<dbReference type="SUPFAM" id="SSF48264">
    <property type="entry name" value="Cytochrome P450"/>
    <property type="match status" value="1"/>
</dbReference>
<keyword evidence="4" id="KW-0503">Monooxygenase</keyword>
<evidence type="ECO:0000256" key="2">
    <source>
        <dbReference type="ARBA" id="ARBA00022723"/>
    </source>
</evidence>
<dbReference type="GO" id="GO:0005737">
    <property type="term" value="C:cytoplasm"/>
    <property type="evidence" value="ECO:0007669"/>
    <property type="project" value="TreeGrafter"/>
</dbReference>
<sequence>MNSTSTAYLVNIHLSFLGAGKSTFEYKVHEFLDRVEEYVDSKQGKPNDYFEILTNFSSNVILSLCLTKDYKYDDPEYTAIRDAIHNIFTSFSCMNFLLSGRGYHLYSCLKPDQKEKWNTVNANVSILNHYVSGIIDERMKTFDRKNCNDLLDYYLNEANGENSDLFHKNAICDKIAELILGGTETTSALLYHALWLLAKHQNIQENMFQEINEKLGHNCLVSFVDKELFPYTNAVVSEIQRFVCLVPLVTTHVSRGVRKCIGAKLAEVDIFLAIVRLTQTFKWTCCENKNDDVTMVQE</sequence>
<dbReference type="InterPro" id="IPR050182">
    <property type="entry name" value="Cytochrome_P450_fam2"/>
</dbReference>
<keyword evidence="2" id="KW-0479">Metal-binding</keyword>
<dbReference type="GO" id="GO:0016712">
    <property type="term" value="F:oxidoreductase activity, acting on paired donors, with incorporation or reduction of molecular oxygen, reduced flavin or flavoprotein as one donor, and incorporation of one atom of oxygen"/>
    <property type="evidence" value="ECO:0007669"/>
    <property type="project" value="TreeGrafter"/>
</dbReference>
<evidence type="ECO:0000313" key="5">
    <source>
        <dbReference type="EMBL" id="RWS25986.1"/>
    </source>
</evidence>
<protein>
    <submittedName>
        <fullName evidence="5">Cytochrome P450 2U1-like protein</fullName>
    </submittedName>
</protein>
<dbReference type="AlphaFoldDB" id="A0A443SEP1"/>
<dbReference type="PANTHER" id="PTHR24300:SF403">
    <property type="entry name" value="CYTOCHROME P450 306A1"/>
    <property type="match status" value="1"/>
</dbReference>
<keyword evidence="6" id="KW-1185">Reference proteome</keyword>
<organism evidence="5 6">
    <name type="scientific">Leptotrombidium deliense</name>
    <dbReference type="NCBI Taxonomy" id="299467"/>
    <lineage>
        <taxon>Eukaryota</taxon>
        <taxon>Metazoa</taxon>
        <taxon>Ecdysozoa</taxon>
        <taxon>Arthropoda</taxon>
        <taxon>Chelicerata</taxon>
        <taxon>Arachnida</taxon>
        <taxon>Acari</taxon>
        <taxon>Acariformes</taxon>
        <taxon>Trombidiformes</taxon>
        <taxon>Prostigmata</taxon>
        <taxon>Anystina</taxon>
        <taxon>Parasitengona</taxon>
        <taxon>Trombiculoidea</taxon>
        <taxon>Trombiculidae</taxon>
        <taxon>Leptotrombidium</taxon>
    </lineage>
</organism>
<keyword evidence="4" id="KW-0560">Oxidoreductase</keyword>
<dbReference type="EMBL" id="NCKV01003171">
    <property type="protein sequence ID" value="RWS25986.1"/>
    <property type="molecule type" value="Genomic_DNA"/>
</dbReference>
<feature type="non-terminal residue" evidence="5">
    <location>
        <position position="298"/>
    </location>
</feature>
<dbReference type="GO" id="GO:0006805">
    <property type="term" value="P:xenobiotic metabolic process"/>
    <property type="evidence" value="ECO:0007669"/>
    <property type="project" value="TreeGrafter"/>
</dbReference>
<name>A0A443SEP1_9ACAR</name>
<dbReference type="GO" id="GO:0020037">
    <property type="term" value="F:heme binding"/>
    <property type="evidence" value="ECO:0007669"/>
    <property type="project" value="InterPro"/>
</dbReference>
<accession>A0A443SEP1</accession>
<evidence type="ECO:0000256" key="3">
    <source>
        <dbReference type="ARBA" id="ARBA00023004"/>
    </source>
</evidence>
<dbReference type="GO" id="GO:0006082">
    <property type="term" value="P:organic acid metabolic process"/>
    <property type="evidence" value="ECO:0007669"/>
    <property type="project" value="TreeGrafter"/>
</dbReference>
<evidence type="ECO:0000256" key="4">
    <source>
        <dbReference type="ARBA" id="ARBA00023033"/>
    </source>
</evidence>
<dbReference type="Gene3D" id="1.10.630.10">
    <property type="entry name" value="Cytochrome P450"/>
    <property type="match status" value="1"/>
</dbReference>
<dbReference type="GO" id="GO:0005506">
    <property type="term" value="F:iron ion binding"/>
    <property type="evidence" value="ECO:0007669"/>
    <property type="project" value="InterPro"/>
</dbReference>